<reference evidence="2" key="2">
    <citation type="submission" date="2023-04" db="EMBL/GenBank/DDBJ databases">
        <authorList>
            <person name="Bruccoleri R.E."/>
            <person name="Oakeley E.J."/>
            <person name="Faust A.-M."/>
            <person name="Dessus-Babus S."/>
            <person name="Altorfer M."/>
            <person name="Burckhardt D."/>
            <person name="Oertli M."/>
            <person name="Naumann U."/>
            <person name="Petersen F."/>
            <person name="Wong J."/>
        </authorList>
    </citation>
    <scope>NUCLEOTIDE SEQUENCE</scope>
    <source>
        <strain evidence="2">GSM-AAB239-AS_SAM_17_03QT</strain>
        <tissue evidence="2">Leaf</tissue>
    </source>
</reference>
<dbReference type="EMBL" id="JANAVB010003031">
    <property type="protein sequence ID" value="KAJ6850278.1"/>
    <property type="molecule type" value="Genomic_DNA"/>
</dbReference>
<proteinExistence type="predicted"/>
<keyword evidence="3" id="KW-1185">Reference proteome</keyword>
<reference evidence="2" key="1">
    <citation type="journal article" date="2023" name="GigaByte">
        <title>Genome assembly of the bearded iris, Iris pallida Lam.</title>
        <authorList>
            <person name="Bruccoleri R.E."/>
            <person name="Oakeley E.J."/>
            <person name="Faust A.M.E."/>
            <person name="Altorfer M."/>
            <person name="Dessus-Babus S."/>
            <person name="Burckhardt D."/>
            <person name="Oertli M."/>
            <person name="Naumann U."/>
            <person name="Petersen F."/>
            <person name="Wong J."/>
        </authorList>
    </citation>
    <scope>NUCLEOTIDE SEQUENCE</scope>
    <source>
        <strain evidence="2">GSM-AAB239-AS_SAM_17_03QT</strain>
    </source>
</reference>
<protein>
    <submittedName>
        <fullName evidence="2">Uncharacterized protein</fullName>
    </submittedName>
</protein>
<evidence type="ECO:0000313" key="3">
    <source>
        <dbReference type="Proteomes" id="UP001140949"/>
    </source>
</evidence>
<evidence type="ECO:0000256" key="1">
    <source>
        <dbReference type="SAM" id="MobiDB-lite"/>
    </source>
</evidence>
<comment type="caution">
    <text evidence="2">The sequence shown here is derived from an EMBL/GenBank/DDBJ whole genome shotgun (WGS) entry which is preliminary data.</text>
</comment>
<gene>
    <name evidence="2" type="ORF">M6B38_265655</name>
</gene>
<feature type="compositionally biased region" description="Polar residues" evidence="1">
    <location>
        <begin position="1"/>
        <end position="11"/>
    </location>
</feature>
<dbReference type="AlphaFoldDB" id="A0AAX6IB40"/>
<feature type="compositionally biased region" description="Polar residues" evidence="1">
    <location>
        <begin position="24"/>
        <end position="35"/>
    </location>
</feature>
<feature type="region of interest" description="Disordered" evidence="1">
    <location>
        <begin position="1"/>
        <end position="35"/>
    </location>
</feature>
<organism evidence="2 3">
    <name type="scientific">Iris pallida</name>
    <name type="common">Sweet iris</name>
    <dbReference type="NCBI Taxonomy" id="29817"/>
    <lineage>
        <taxon>Eukaryota</taxon>
        <taxon>Viridiplantae</taxon>
        <taxon>Streptophyta</taxon>
        <taxon>Embryophyta</taxon>
        <taxon>Tracheophyta</taxon>
        <taxon>Spermatophyta</taxon>
        <taxon>Magnoliopsida</taxon>
        <taxon>Liliopsida</taxon>
        <taxon>Asparagales</taxon>
        <taxon>Iridaceae</taxon>
        <taxon>Iridoideae</taxon>
        <taxon>Irideae</taxon>
        <taxon>Iris</taxon>
    </lineage>
</organism>
<accession>A0AAX6IB40</accession>
<evidence type="ECO:0000313" key="2">
    <source>
        <dbReference type="EMBL" id="KAJ6850278.1"/>
    </source>
</evidence>
<name>A0AAX6IB40_IRIPA</name>
<dbReference type="Proteomes" id="UP001140949">
    <property type="component" value="Unassembled WGS sequence"/>
</dbReference>
<sequence length="105" mass="11201">MAASVVQQPGGSTTGLGPSRREQSLLSIMESTPSRRTAERVSVTFSRWRWFGAGVCVSIDRTCYLLYCRTGGTRGITSAGPRVGSGLVNFSLSVEYECFAAPVGC</sequence>